<reference evidence="1" key="1">
    <citation type="submission" date="2023-10" db="EMBL/GenBank/DDBJ databases">
        <authorList>
            <person name="Domelevo Entfellner J.-B."/>
        </authorList>
    </citation>
    <scope>NUCLEOTIDE SEQUENCE</scope>
</reference>
<dbReference type="EMBL" id="OY731398">
    <property type="protein sequence ID" value="CAJ1883915.1"/>
    <property type="molecule type" value="Genomic_DNA"/>
</dbReference>
<gene>
    <name evidence="1" type="ORF">AYBTSS11_LOCUS2753</name>
</gene>
<proteinExistence type="predicted"/>
<keyword evidence="2" id="KW-1185">Reference proteome</keyword>
<dbReference type="AlphaFoldDB" id="A0AA86VAY0"/>
<accession>A0AA86VAY0</accession>
<dbReference type="Gramene" id="rna-AYBTSS11_LOCUS2753">
    <property type="protein sequence ID" value="CAJ1883915.1"/>
    <property type="gene ID" value="gene-AYBTSS11_LOCUS2753"/>
</dbReference>
<name>A0AA86VAY0_9FABA</name>
<protein>
    <submittedName>
        <fullName evidence="1">Uncharacterized protein</fullName>
    </submittedName>
</protein>
<sequence length="94" mass="10527">MKHSQANVITWSGVSKQIQYNGKNKKVHLDQPIKKSNQNCSQISNPNGITKIDMVSQIHHTSATLPKNNPFPEKPLKAFRLASKSTLTSWEMAV</sequence>
<evidence type="ECO:0000313" key="1">
    <source>
        <dbReference type="EMBL" id="CAJ1883915.1"/>
    </source>
</evidence>
<dbReference type="Proteomes" id="UP001189624">
    <property type="component" value="Chromosome 1"/>
</dbReference>
<organism evidence="1 2">
    <name type="scientific">Sphenostylis stenocarpa</name>
    <dbReference type="NCBI Taxonomy" id="92480"/>
    <lineage>
        <taxon>Eukaryota</taxon>
        <taxon>Viridiplantae</taxon>
        <taxon>Streptophyta</taxon>
        <taxon>Embryophyta</taxon>
        <taxon>Tracheophyta</taxon>
        <taxon>Spermatophyta</taxon>
        <taxon>Magnoliopsida</taxon>
        <taxon>eudicotyledons</taxon>
        <taxon>Gunneridae</taxon>
        <taxon>Pentapetalae</taxon>
        <taxon>rosids</taxon>
        <taxon>fabids</taxon>
        <taxon>Fabales</taxon>
        <taxon>Fabaceae</taxon>
        <taxon>Papilionoideae</taxon>
        <taxon>50 kb inversion clade</taxon>
        <taxon>NPAAA clade</taxon>
        <taxon>indigoferoid/millettioid clade</taxon>
        <taxon>Phaseoleae</taxon>
        <taxon>Sphenostylis</taxon>
    </lineage>
</organism>
<evidence type="ECO:0000313" key="2">
    <source>
        <dbReference type="Proteomes" id="UP001189624"/>
    </source>
</evidence>